<proteinExistence type="predicted"/>
<keyword evidence="1" id="KW-0677">Repeat</keyword>
<dbReference type="PANTHER" id="PTHR24198">
    <property type="entry name" value="ANKYRIN REPEAT AND PROTEIN KINASE DOMAIN-CONTAINING PROTEIN"/>
    <property type="match status" value="1"/>
</dbReference>
<evidence type="ECO:0000313" key="5">
    <source>
        <dbReference type="EMBL" id="KAK2162016.1"/>
    </source>
</evidence>
<dbReference type="AlphaFoldDB" id="A0AAD9JZB4"/>
<protein>
    <submittedName>
        <fullName evidence="5">Uncharacterized protein</fullName>
    </submittedName>
</protein>
<dbReference type="Proteomes" id="UP001208570">
    <property type="component" value="Unassembled WGS sequence"/>
</dbReference>
<dbReference type="EMBL" id="JAODUP010000106">
    <property type="protein sequence ID" value="KAK2162016.1"/>
    <property type="molecule type" value="Genomic_DNA"/>
</dbReference>
<accession>A0AAD9JZB4</accession>
<comment type="caution">
    <text evidence="5">The sequence shown here is derived from an EMBL/GenBank/DDBJ whole genome shotgun (WGS) entry which is preliminary data.</text>
</comment>
<dbReference type="Pfam" id="PF12796">
    <property type="entry name" value="Ank_2"/>
    <property type="match status" value="2"/>
</dbReference>
<dbReference type="InterPro" id="IPR036770">
    <property type="entry name" value="Ankyrin_rpt-contain_sf"/>
</dbReference>
<sequence length="287" mass="31260">MSVLCHIGKIFKESPMKRLFRSKLKATTKIDELTSFVATFDMQITRLPSDYFLVVHSVEEFQDVAEAVEEGEAQNHDEKNDLERSAVSWFDAVKEQQIEKVKEYIAEGVNLNDADELGWSALHIAAWNDYVDICKQLLASDANVNLAGPGSSSPLSLAAQRGHTSIVELLLQSRCDVSQTASLGDSLNVTALHLAAQHGHSAVVNLLIEAGATVNAMMTVRGINGITPLHLAVQNEHLEVMDILIAAGCDVHSSTQPQTPPEGSTDEMVTQEDTSQSDEQNTMESSC</sequence>
<dbReference type="PRINTS" id="PR01415">
    <property type="entry name" value="ANKYRIN"/>
</dbReference>
<dbReference type="Gene3D" id="1.25.40.20">
    <property type="entry name" value="Ankyrin repeat-containing domain"/>
    <property type="match status" value="2"/>
</dbReference>
<dbReference type="SUPFAM" id="SSF48403">
    <property type="entry name" value="Ankyrin repeat"/>
    <property type="match status" value="1"/>
</dbReference>
<feature type="repeat" description="ANK" evidence="3">
    <location>
        <begin position="187"/>
        <end position="219"/>
    </location>
</feature>
<dbReference type="SMART" id="SM00248">
    <property type="entry name" value="ANK"/>
    <property type="match status" value="4"/>
</dbReference>
<feature type="repeat" description="ANK" evidence="3">
    <location>
        <begin position="150"/>
        <end position="182"/>
    </location>
</feature>
<reference evidence="5" key="1">
    <citation type="journal article" date="2023" name="Mol. Biol. Evol.">
        <title>Third-Generation Sequencing Reveals the Adaptive Role of the Epigenome in Three Deep-Sea Polychaetes.</title>
        <authorList>
            <person name="Perez M."/>
            <person name="Aroh O."/>
            <person name="Sun Y."/>
            <person name="Lan Y."/>
            <person name="Juniper S.K."/>
            <person name="Young C.R."/>
            <person name="Angers B."/>
            <person name="Qian P.Y."/>
        </authorList>
    </citation>
    <scope>NUCLEOTIDE SEQUENCE</scope>
    <source>
        <strain evidence="5">P08H-3</strain>
    </source>
</reference>
<name>A0AAD9JZB4_9ANNE</name>
<keyword evidence="6" id="KW-1185">Reference proteome</keyword>
<feature type="repeat" description="ANK" evidence="3">
    <location>
        <begin position="117"/>
        <end position="149"/>
    </location>
</feature>
<dbReference type="PROSITE" id="PS50088">
    <property type="entry name" value="ANK_REPEAT"/>
    <property type="match status" value="4"/>
</dbReference>
<feature type="repeat" description="ANK" evidence="3">
    <location>
        <begin position="224"/>
        <end position="256"/>
    </location>
</feature>
<evidence type="ECO:0000256" key="1">
    <source>
        <dbReference type="ARBA" id="ARBA00022737"/>
    </source>
</evidence>
<evidence type="ECO:0000256" key="2">
    <source>
        <dbReference type="ARBA" id="ARBA00023043"/>
    </source>
</evidence>
<evidence type="ECO:0000313" key="6">
    <source>
        <dbReference type="Proteomes" id="UP001208570"/>
    </source>
</evidence>
<dbReference type="InterPro" id="IPR002110">
    <property type="entry name" value="Ankyrin_rpt"/>
</dbReference>
<evidence type="ECO:0000256" key="3">
    <source>
        <dbReference type="PROSITE-ProRule" id="PRU00023"/>
    </source>
</evidence>
<organism evidence="5 6">
    <name type="scientific">Paralvinella palmiformis</name>
    <dbReference type="NCBI Taxonomy" id="53620"/>
    <lineage>
        <taxon>Eukaryota</taxon>
        <taxon>Metazoa</taxon>
        <taxon>Spiralia</taxon>
        <taxon>Lophotrochozoa</taxon>
        <taxon>Annelida</taxon>
        <taxon>Polychaeta</taxon>
        <taxon>Sedentaria</taxon>
        <taxon>Canalipalpata</taxon>
        <taxon>Terebellida</taxon>
        <taxon>Terebelliformia</taxon>
        <taxon>Alvinellidae</taxon>
        <taxon>Paralvinella</taxon>
    </lineage>
</organism>
<keyword evidence="2 3" id="KW-0040">ANK repeat</keyword>
<feature type="region of interest" description="Disordered" evidence="4">
    <location>
        <begin position="252"/>
        <end position="287"/>
    </location>
</feature>
<dbReference type="PANTHER" id="PTHR24198:SF165">
    <property type="entry name" value="ANKYRIN REPEAT-CONTAINING PROTEIN-RELATED"/>
    <property type="match status" value="1"/>
</dbReference>
<feature type="compositionally biased region" description="Polar residues" evidence="4">
    <location>
        <begin position="267"/>
        <end position="287"/>
    </location>
</feature>
<evidence type="ECO:0000256" key="4">
    <source>
        <dbReference type="SAM" id="MobiDB-lite"/>
    </source>
</evidence>
<dbReference type="PROSITE" id="PS50297">
    <property type="entry name" value="ANK_REP_REGION"/>
    <property type="match status" value="4"/>
</dbReference>
<gene>
    <name evidence="5" type="ORF">LSH36_106g02013</name>
</gene>